<comment type="caution">
    <text evidence="2">The sequence shown here is derived from an EMBL/GenBank/DDBJ whole genome shotgun (WGS) entry which is preliminary data.</text>
</comment>
<feature type="transmembrane region" description="Helical" evidence="1">
    <location>
        <begin position="71"/>
        <end position="90"/>
    </location>
</feature>
<dbReference type="EMBL" id="BAABHF010000019">
    <property type="protein sequence ID" value="GAA4495306.1"/>
    <property type="molecule type" value="Genomic_DNA"/>
</dbReference>
<organism evidence="2 3">
    <name type="scientific">Actinoallomurus oryzae</name>
    <dbReference type="NCBI Taxonomy" id="502180"/>
    <lineage>
        <taxon>Bacteria</taxon>
        <taxon>Bacillati</taxon>
        <taxon>Actinomycetota</taxon>
        <taxon>Actinomycetes</taxon>
        <taxon>Streptosporangiales</taxon>
        <taxon>Thermomonosporaceae</taxon>
        <taxon>Actinoallomurus</taxon>
    </lineage>
</organism>
<proteinExistence type="predicted"/>
<evidence type="ECO:0008006" key="4">
    <source>
        <dbReference type="Google" id="ProtNLM"/>
    </source>
</evidence>
<dbReference type="RefSeq" id="WP_345464904.1">
    <property type="nucleotide sequence ID" value="NZ_BAABHF010000019.1"/>
</dbReference>
<reference evidence="3" key="1">
    <citation type="journal article" date="2019" name="Int. J. Syst. Evol. Microbiol.">
        <title>The Global Catalogue of Microorganisms (GCM) 10K type strain sequencing project: providing services to taxonomists for standard genome sequencing and annotation.</title>
        <authorList>
            <consortium name="The Broad Institute Genomics Platform"/>
            <consortium name="The Broad Institute Genome Sequencing Center for Infectious Disease"/>
            <person name="Wu L."/>
            <person name="Ma J."/>
        </authorList>
    </citation>
    <scope>NUCLEOTIDE SEQUENCE [LARGE SCALE GENOMIC DNA]</scope>
    <source>
        <strain evidence="3">JCM 17933</strain>
    </source>
</reference>
<gene>
    <name evidence="2" type="ORF">GCM10023191_035830</name>
</gene>
<evidence type="ECO:0000313" key="3">
    <source>
        <dbReference type="Proteomes" id="UP001500503"/>
    </source>
</evidence>
<name>A0ABP8PZV8_9ACTN</name>
<keyword evidence="3" id="KW-1185">Reference proteome</keyword>
<evidence type="ECO:0000313" key="2">
    <source>
        <dbReference type="EMBL" id="GAA4495306.1"/>
    </source>
</evidence>
<evidence type="ECO:0000256" key="1">
    <source>
        <dbReference type="SAM" id="Phobius"/>
    </source>
</evidence>
<sequence>MKTRTGVLAYLLISCGLSWGYLFTARPAVGLSLVNPLVRLVAVAAAVTVAAALGLWQPDLAPLGVSGLPEWASPLLLMAAVIPLTPFYWGEEFGWTSHLRPRLFAGRPVASVAEPLSNGGLGVSVARPDVWRPGPPMGSTS</sequence>
<keyword evidence="1" id="KW-0472">Membrane</keyword>
<feature type="transmembrane region" description="Helical" evidence="1">
    <location>
        <begin position="37"/>
        <end position="56"/>
    </location>
</feature>
<dbReference type="Proteomes" id="UP001500503">
    <property type="component" value="Unassembled WGS sequence"/>
</dbReference>
<keyword evidence="1" id="KW-1133">Transmembrane helix</keyword>
<accession>A0ABP8PZV8</accession>
<keyword evidence="1" id="KW-0812">Transmembrane</keyword>
<feature type="transmembrane region" description="Helical" evidence="1">
    <location>
        <begin position="6"/>
        <end position="25"/>
    </location>
</feature>
<dbReference type="PROSITE" id="PS51257">
    <property type="entry name" value="PROKAR_LIPOPROTEIN"/>
    <property type="match status" value="1"/>
</dbReference>
<protein>
    <recommendedName>
        <fullName evidence="4">CAAX protease self-immunity</fullName>
    </recommendedName>
</protein>